<dbReference type="EMBL" id="JAAAUY010000566">
    <property type="protein sequence ID" value="KAF9328418.1"/>
    <property type="molecule type" value="Genomic_DNA"/>
</dbReference>
<keyword evidence="1" id="KW-0732">Signal</keyword>
<dbReference type="AlphaFoldDB" id="A0A9P5SIK2"/>
<gene>
    <name evidence="2" type="ORF">BG006_008391</name>
</gene>
<name>A0A9P5SIK2_9FUNG</name>
<evidence type="ECO:0000256" key="1">
    <source>
        <dbReference type="SAM" id="SignalP"/>
    </source>
</evidence>
<comment type="caution">
    <text evidence="2">The sequence shown here is derived from an EMBL/GenBank/DDBJ whole genome shotgun (WGS) entry which is preliminary data.</text>
</comment>
<feature type="signal peptide" evidence="1">
    <location>
        <begin position="1"/>
        <end position="18"/>
    </location>
</feature>
<organism evidence="2 3">
    <name type="scientific">Podila minutissima</name>
    <dbReference type="NCBI Taxonomy" id="64525"/>
    <lineage>
        <taxon>Eukaryota</taxon>
        <taxon>Fungi</taxon>
        <taxon>Fungi incertae sedis</taxon>
        <taxon>Mucoromycota</taxon>
        <taxon>Mortierellomycotina</taxon>
        <taxon>Mortierellomycetes</taxon>
        <taxon>Mortierellales</taxon>
        <taxon>Mortierellaceae</taxon>
        <taxon>Podila</taxon>
    </lineage>
</organism>
<accession>A0A9P5SIK2</accession>
<proteinExistence type="predicted"/>
<feature type="non-terminal residue" evidence="2">
    <location>
        <position position="51"/>
    </location>
</feature>
<reference evidence="2" key="1">
    <citation type="journal article" date="2020" name="Fungal Divers.">
        <title>Resolving the Mortierellaceae phylogeny through synthesis of multi-gene phylogenetics and phylogenomics.</title>
        <authorList>
            <person name="Vandepol N."/>
            <person name="Liber J."/>
            <person name="Desiro A."/>
            <person name="Na H."/>
            <person name="Kennedy M."/>
            <person name="Barry K."/>
            <person name="Grigoriev I.V."/>
            <person name="Miller A.N."/>
            <person name="O'Donnell K."/>
            <person name="Stajich J.E."/>
            <person name="Bonito G."/>
        </authorList>
    </citation>
    <scope>NUCLEOTIDE SEQUENCE</scope>
    <source>
        <strain evidence="2">NVP1</strain>
    </source>
</reference>
<keyword evidence="3" id="KW-1185">Reference proteome</keyword>
<feature type="chain" id="PRO_5040144104" evidence="1">
    <location>
        <begin position="19"/>
        <end position="51"/>
    </location>
</feature>
<evidence type="ECO:0000313" key="2">
    <source>
        <dbReference type="EMBL" id="KAF9328418.1"/>
    </source>
</evidence>
<evidence type="ECO:0000313" key="3">
    <source>
        <dbReference type="Proteomes" id="UP000696485"/>
    </source>
</evidence>
<sequence>MKVSVLLSIAALIVAVIADPIPAEDQVAAAPQIFDEITPFLSSASDVEKRQ</sequence>
<dbReference type="Proteomes" id="UP000696485">
    <property type="component" value="Unassembled WGS sequence"/>
</dbReference>
<protein>
    <submittedName>
        <fullName evidence="2">Uncharacterized protein</fullName>
    </submittedName>
</protein>